<dbReference type="InterPro" id="IPR051611">
    <property type="entry name" value="ECF_transporter_component"/>
</dbReference>
<keyword evidence="8" id="KW-1185">Reference proteome</keyword>
<evidence type="ECO:0000256" key="3">
    <source>
        <dbReference type="ARBA" id="ARBA00022692"/>
    </source>
</evidence>
<dbReference type="InterPro" id="IPR003339">
    <property type="entry name" value="ABC/ECF_trnsptr_transmembrane"/>
</dbReference>
<keyword evidence="2" id="KW-1003">Cell membrane</keyword>
<evidence type="ECO:0000256" key="6">
    <source>
        <dbReference type="SAM" id="Phobius"/>
    </source>
</evidence>
<sequence length="188" mass="21213">MLSESFAQGVSLLHRLDPRLRIVFATLFSFLLALSLKFPTLVSGLAMSVILVWISRLPRMEVARRLTVVNIFNIVLFLVLPITFEGTIAFFLGPVACTREGLLLAARITLKSNINTYKTYAYLFGMLLVRALARADRVYQSMLCRGFKGKFYCIHQFSFSRTDRIGSGCLFLTLILLGGMEWLAPTLF</sequence>
<feature type="transmembrane region" description="Helical" evidence="6">
    <location>
        <begin position="22"/>
        <end position="54"/>
    </location>
</feature>
<feature type="transmembrane region" description="Helical" evidence="6">
    <location>
        <begin position="165"/>
        <end position="184"/>
    </location>
</feature>
<dbReference type="EMBL" id="AP021879">
    <property type="protein sequence ID" value="BBO89664.1"/>
    <property type="molecule type" value="Genomic_DNA"/>
</dbReference>
<dbReference type="GO" id="GO:0005886">
    <property type="term" value="C:plasma membrane"/>
    <property type="evidence" value="ECO:0007669"/>
    <property type="project" value="UniProtKB-ARBA"/>
</dbReference>
<dbReference type="RefSeq" id="WP_155310825.1">
    <property type="nucleotide sequence ID" value="NZ_AP021879.1"/>
</dbReference>
<keyword evidence="4 6" id="KW-1133">Transmembrane helix</keyword>
<dbReference type="Proteomes" id="UP000422108">
    <property type="component" value="Chromosome"/>
</dbReference>
<dbReference type="PANTHER" id="PTHR34857">
    <property type="entry name" value="SLL0384 PROTEIN"/>
    <property type="match status" value="1"/>
</dbReference>
<organism evidence="7 8">
    <name type="scientific">Desulfosarcina ovata subsp. ovata</name>
    <dbReference type="NCBI Taxonomy" id="2752305"/>
    <lineage>
        <taxon>Bacteria</taxon>
        <taxon>Pseudomonadati</taxon>
        <taxon>Thermodesulfobacteriota</taxon>
        <taxon>Desulfobacteria</taxon>
        <taxon>Desulfobacterales</taxon>
        <taxon>Desulfosarcinaceae</taxon>
        <taxon>Desulfosarcina</taxon>
    </lineage>
</organism>
<evidence type="ECO:0000256" key="4">
    <source>
        <dbReference type="ARBA" id="ARBA00022989"/>
    </source>
</evidence>
<protein>
    <recommendedName>
        <fullName evidence="9">Cobalt ECF transporter T component CbiQ</fullName>
    </recommendedName>
</protein>
<dbReference type="CDD" id="cd16914">
    <property type="entry name" value="EcfT"/>
    <property type="match status" value="1"/>
</dbReference>
<accession>A0A5K8ACD0</accession>
<comment type="subcellular location">
    <subcellularLocation>
        <location evidence="1">Membrane</location>
        <topology evidence="1">Multi-pass membrane protein</topology>
    </subcellularLocation>
</comment>
<evidence type="ECO:0000313" key="7">
    <source>
        <dbReference type="EMBL" id="BBO89664.1"/>
    </source>
</evidence>
<evidence type="ECO:0000256" key="5">
    <source>
        <dbReference type="ARBA" id="ARBA00023136"/>
    </source>
</evidence>
<dbReference type="Pfam" id="PF02361">
    <property type="entry name" value="CbiQ"/>
    <property type="match status" value="1"/>
</dbReference>
<feature type="transmembrane region" description="Helical" evidence="6">
    <location>
        <begin position="117"/>
        <end position="133"/>
    </location>
</feature>
<proteinExistence type="predicted"/>
<keyword evidence="3 6" id="KW-0812">Transmembrane</keyword>
<gene>
    <name evidence="7" type="ORF">DSCOOX_28440</name>
</gene>
<evidence type="ECO:0000313" key="8">
    <source>
        <dbReference type="Proteomes" id="UP000422108"/>
    </source>
</evidence>
<reference evidence="7 8" key="1">
    <citation type="submission" date="2019-11" db="EMBL/GenBank/DDBJ databases">
        <title>Comparative genomics of hydrocarbon-degrading Desulfosarcina strains.</title>
        <authorList>
            <person name="Watanabe M."/>
            <person name="Kojima H."/>
            <person name="Fukui M."/>
        </authorList>
    </citation>
    <scope>NUCLEOTIDE SEQUENCE [LARGE SCALE GENOMIC DNA]</scope>
    <source>
        <strain evidence="8">oXyS1</strain>
    </source>
</reference>
<dbReference type="PANTHER" id="PTHR34857:SF2">
    <property type="entry name" value="SLL0384 PROTEIN"/>
    <property type="match status" value="1"/>
</dbReference>
<evidence type="ECO:0000256" key="1">
    <source>
        <dbReference type="ARBA" id="ARBA00004141"/>
    </source>
</evidence>
<keyword evidence="5 6" id="KW-0472">Membrane</keyword>
<evidence type="ECO:0000256" key="2">
    <source>
        <dbReference type="ARBA" id="ARBA00022475"/>
    </source>
</evidence>
<dbReference type="AlphaFoldDB" id="A0A5K8ACD0"/>
<name>A0A5K8ACD0_9BACT</name>
<evidence type="ECO:0008006" key="9">
    <source>
        <dbReference type="Google" id="ProtNLM"/>
    </source>
</evidence>